<dbReference type="Pfam" id="PF03645">
    <property type="entry name" value="Tctex-1"/>
    <property type="match status" value="1"/>
</dbReference>
<proteinExistence type="inferred from homology"/>
<evidence type="ECO:0000313" key="2">
    <source>
        <dbReference type="Proteomes" id="UP001318040"/>
    </source>
</evidence>
<sequence length="179" mass="20205">MAASLKSSKRGNVKDPAGRQRKFVMNQAIKQSEEAFTHTADAAAVKRKVTKKAECAVNPTIVEPTSSYQLESLRRFREDPVTSRIDSILSNKLADVEYDSEVCRSLIVTLTDDILAMVKQFEFDRYKFIVSMYIGEKKKHDVLIVSQGLWDIERDGWASASFENYSVYATASVYALYVA</sequence>
<dbReference type="Gene3D" id="3.30.1140.40">
    <property type="entry name" value="Tctex-1"/>
    <property type="match status" value="1"/>
</dbReference>
<accession>A0AAJ7XD97</accession>
<evidence type="ECO:0000256" key="1">
    <source>
        <dbReference type="ARBA" id="ARBA00005361"/>
    </source>
</evidence>
<dbReference type="InterPro" id="IPR038586">
    <property type="entry name" value="Tctex-1-like_sf"/>
</dbReference>
<dbReference type="RefSeq" id="XP_032830479.1">
    <property type="nucleotide sequence ID" value="XM_032974588.1"/>
</dbReference>
<dbReference type="Proteomes" id="UP001318040">
    <property type="component" value="Chromosome 54"/>
</dbReference>
<dbReference type="KEGG" id="pmrn:116954126"/>
<dbReference type="InterPro" id="IPR005334">
    <property type="entry name" value="Tctex-1-like"/>
</dbReference>
<dbReference type="PANTHER" id="PTHR21255:SF27">
    <property type="entry name" value="DYNEIN LIGHT CHAIN TCTEX-TYPE PROTEIN 2"/>
    <property type="match status" value="1"/>
</dbReference>
<dbReference type="AlphaFoldDB" id="A0AAJ7XD97"/>
<protein>
    <submittedName>
        <fullName evidence="3">Tctex1 domain-containing protein 3-like</fullName>
    </submittedName>
</protein>
<comment type="similarity">
    <text evidence="1">Belongs to the dynein light chain Tctex-type family.</text>
</comment>
<dbReference type="GO" id="GO:0045505">
    <property type="term" value="F:dynein intermediate chain binding"/>
    <property type="evidence" value="ECO:0007669"/>
    <property type="project" value="TreeGrafter"/>
</dbReference>
<dbReference type="GO" id="GO:0005737">
    <property type="term" value="C:cytoplasm"/>
    <property type="evidence" value="ECO:0007669"/>
    <property type="project" value="TreeGrafter"/>
</dbReference>
<organism evidence="2 3">
    <name type="scientific">Petromyzon marinus</name>
    <name type="common">Sea lamprey</name>
    <dbReference type="NCBI Taxonomy" id="7757"/>
    <lineage>
        <taxon>Eukaryota</taxon>
        <taxon>Metazoa</taxon>
        <taxon>Chordata</taxon>
        <taxon>Craniata</taxon>
        <taxon>Vertebrata</taxon>
        <taxon>Cyclostomata</taxon>
        <taxon>Hyperoartia</taxon>
        <taxon>Petromyzontiformes</taxon>
        <taxon>Petromyzontidae</taxon>
        <taxon>Petromyzon</taxon>
    </lineage>
</organism>
<name>A0AAJ7XD97_PETMA</name>
<keyword evidence="2" id="KW-1185">Reference proteome</keyword>
<dbReference type="GO" id="GO:0007018">
    <property type="term" value="P:microtubule-based movement"/>
    <property type="evidence" value="ECO:0007669"/>
    <property type="project" value="TreeGrafter"/>
</dbReference>
<gene>
    <name evidence="3" type="primary">LOC116954126</name>
</gene>
<reference evidence="3" key="1">
    <citation type="submission" date="2025-08" db="UniProtKB">
        <authorList>
            <consortium name="RefSeq"/>
        </authorList>
    </citation>
    <scope>IDENTIFICATION</scope>
    <source>
        <tissue evidence="3">Sperm</tissue>
    </source>
</reference>
<dbReference type="GO" id="GO:0005868">
    <property type="term" value="C:cytoplasmic dynein complex"/>
    <property type="evidence" value="ECO:0007669"/>
    <property type="project" value="TreeGrafter"/>
</dbReference>
<evidence type="ECO:0000313" key="3">
    <source>
        <dbReference type="RefSeq" id="XP_032830479.1"/>
    </source>
</evidence>
<dbReference type="PANTHER" id="PTHR21255">
    <property type="entry name" value="T-COMPLEX-ASSOCIATED-TESTIS-EXPRESSED 1/ DYNEIN LIGHT CHAIN"/>
    <property type="match status" value="1"/>
</dbReference>